<feature type="region of interest" description="Disordered" evidence="1">
    <location>
        <begin position="62"/>
        <end position="101"/>
    </location>
</feature>
<dbReference type="Proteomes" id="UP000887013">
    <property type="component" value="Unassembled WGS sequence"/>
</dbReference>
<evidence type="ECO:0000313" key="3">
    <source>
        <dbReference type="Proteomes" id="UP000887013"/>
    </source>
</evidence>
<organism evidence="2 3">
    <name type="scientific">Nephila pilipes</name>
    <name type="common">Giant wood spider</name>
    <name type="synonym">Nephila maculata</name>
    <dbReference type="NCBI Taxonomy" id="299642"/>
    <lineage>
        <taxon>Eukaryota</taxon>
        <taxon>Metazoa</taxon>
        <taxon>Ecdysozoa</taxon>
        <taxon>Arthropoda</taxon>
        <taxon>Chelicerata</taxon>
        <taxon>Arachnida</taxon>
        <taxon>Araneae</taxon>
        <taxon>Araneomorphae</taxon>
        <taxon>Entelegynae</taxon>
        <taxon>Araneoidea</taxon>
        <taxon>Nephilidae</taxon>
        <taxon>Nephila</taxon>
    </lineage>
</organism>
<keyword evidence="3" id="KW-1185">Reference proteome</keyword>
<accession>A0A8X6MCP9</accession>
<comment type="caution">
    <text evidence="2">The sequence shown here is derived from an EMBL/GenBank/DDBJ whole genome shotgun (WGS) entry which is preliminary data.</text>
</comment>
<dbReference type="EMBL" id="BMAW01044884">
    <property type="protein sequence ID" value="GFS46844.1"/>
    <property type="molecule type" value="Genomic_DNA"/>
</dbReference>
<evidence type="ECO:0000256" key="1">
    <source>
        <dbReference type="SAM" id="MobiDB-lite"/>
    </source>
</evidence>
<reference evidence="2" key="1">
    <citation type="submission" date="2020-08" db="EMBL/GenBank/DDBJ databases">
        <title>Multicomponent nature underlies the extraordinary mechanical properties of spider dragline silk.</title>
        <authorList>
            <person name="Kono N."/>
            <person name="Nakamura H."/>
            <person name="Mori M."/>
            <person name="Yoshida Y."/>
            <person name="Ohtoshi R."/>
            <person name="Malay A.D."/>
            <person name="Moran D.A.P."/>
            <person name="Tomita M."/>
            <person name="Numata K."/>
            <person name="Arakawa K."/>
        </authorList>
    </citation>
    <scope>NUCLEOTIDE SEQUENCE</scope>
</reference>
<dbReference type="AlphaFoldDB" id="A0A8X6MCP9"/>
<gene>
    <name evidence="2" type="ORF">NPIL_280751</name>
</gene>
<proteinExistence type="predicted"/>
<name>A0A8X6MCP9_NEPPI</name>
<protein>
    <submittedName>
        <fullName evidence="2">Uncharacterized protein</fullName>
    </submittedName>
</protein>
<sequence length="101" mass="11025">MTLKDDIIAFKGKQITTRCPGRCPSALQKRAIQPLPQEKCPPPPRRPSSFGVELENSATFFEKRRNGPESISRGKGLMGPTRGPSFDGEGPERVPHLLLGG</sequence>
<evidence type="ECO:0000313" key="2">
    <source>
        <dbReference type="EMBL" id="GFS46844.1"/>
    </source>
</evidence>